<dbReference type="InterPro" id="IPR019749">
    <property type="entry name" value="Band_41_domain"/>
</dbReference>
<feature type="domain" description="Protein kinase" evidence="15">
    <location>
        <begin position="454"/>
        <end position="716"/>
    </location>
</feature>
<dbReference type="InterPro" id="IPR019748">
    <property type="entry name" value="FERM_central"/>
</dbReference>
<dbReference type="SUPFAM" id="SSF55550">
    <property type="entry name" value="SH2 domain"/>
    <property type="match status" value="1"/>
</dbReference>
<dbReference type="GO" id="GO:0030182">
    <property type="term" value="P:neuron differentiation"/>
    <property type="evidence" value="ECO:0007669"/>
    <property type="project" value="UniProtKB-ARBA"/>
</dbReference>
<dbReference type="GO" id="GO:0005524">
    <property type="term" value="F:ATP binding"/>
    <property type="evidence" value="ECO:0007669"/>
    <property type="project" value="UniProtKB-UniRule"/>
</dbReference>
<comment type="catalytic activity">
    <reaction evidence="13">
        <text>L-tyrosyl-[protein] + ATP = O-phospho-L-tyrosyl-[protein] + ADP + H(+)</text>
        <dbReference type="Rhea" id="RHEA:10596"/>
        <dbReference type="Rhea" id="RHEA-COMP:10136"/>
        <dbReference type="Rhea" id="RHEA-COMP:20101"/>
        <dbReference type="ChEBI" id="CHEBI:15378"/>
        <dbReference type="ChEBI" id="CHEBI:30616"/>
        <dbReference type="ChEBI" id="CHEBI:46858"/>
        <dbReference type="ChEBI" id="CHEBI:61978"/>
        <dbReference type="ChEBI" id="CHEBI:456216"/>
        <dbReference type="EC" id="2.7.10.2"/>
    </reaction>
</comment>
<evidence type="ECO:0000313" key="17">
    <source>
        <dbReference type="EMBL" id="KAF7387282.1"/>
    </source>
</evidence>
<evidence type="ECO:0000256" key="11">
    <source>
        <dbReference type="ARBA" id="ARBA00023137"/>
    </source>
</evidence>
<dbReference type="InterPro" id="IPR000980">
    <property type="entry name" value="SH2"/>
</dbReference>
<evidence type="ECO:0000256" key="3">
    <source>
        <dbReference type="ARBA" id="ARBA00022553"/>
    </source>
</evidence>
<dbReference type="GO" id="GO:0004714">
    <property type="term" value="F:transmembrane receptor protein tyrosine kinase activity"/>
    <property type="evidence" value="ECO:0007669"/>
    <property type="project" value="UniProtKB-EC"/>
</dbReference>
<dbReference type="InterPro" id="IPR008266">
    <property type="entry name" value="Tyr_kinase_AS"/>
</dbReference>
<evidence type="ECO:0000259" key="16">
    <source>
        <dbReference type="PROSITE" id="PS50057"/>
    </source>
</evidence>
<keyword evidence="11" id="KW-0829">Tyrosine-protein kinase</keyword>
<proteinExistence type="predicted"/>
<comment type="caution">
    <text evidence="17">The sequence shown here is derived from an EMBL/GenBank/DDBJ whole genome shotgun (WGS) entry which is preliminary data.</text>
</comment>
<evidence type="ECO:0000256" key="1">
    <source>
        <dbReference type="ARBA" id="ARBA00004308"/>
    </source>
</evidence>
<dbReference type="GO" id="GO:0048468">
    <property type="term" value="P:cell development"/>
    <property type="evidence" value="ECO:0007669"/>
    <property type="project" value="UniProtKB-ARBA"/>
</dbReference>
<dbReference type="Gene3D" id="1.10.510.10">
    <property type="entry name" value="Transferase(Phosphotransferase) domain 1"/>
    <property type="match status" value="2"/>
</dbReference>
<dbReference type="GO" id="GO:0005829">
    <property type="term" value="C:cytosol"/>
    <property type="evidence" value="ECO:0007669"/>
    <property type="project" value="TreeGrafter"/>
</dbReference>
<dbReference type="InterPro" id="IPR017441">
    <property type="entry name" value="Protein_kinase_ATP_BS"/>
</dbReference>
<dbReference type="GO" id="GO:0050793">
    <property type="term" value="P:regulation of developmental process"/>
    <property type="evidence" value="ECO:0007669"/>
    <property type="project" value="UniProtKB-ARBA"/>
</dbReference>
<keyword evidence="9" id="KW-0727">SH2 domain</keyword>
<dbReference type="CDD" id="cd00192">
    <property type="entry name" value="PTKc"/>
    <property type="match status" value="1"/>
</dbReference>
<dbReference type="GO" id="GO:0071944">
    <property type="term" value="C:cell periphery"/>
    <property type="evidence" value="ECO:0007669"/>
    <property type="project" value="UniProtKB-ARBA"/>
</dbReference>
<dbReference type="InterPro" id="IPR001245">
    <property type="entry name" value="Ser-Thr/Tyr_kinase_cat_dom"/>
</dbReference>
<dbReference type="EMBL" id="JACSDZ010000014">
    <property type="protein sequence ID" value="KAF7387282.1"/>
    <property type="molecule type" value="Genomic_DNA"/>
</dbReference>
<dbReference type="GO" id="GO:0019221">
    <property type="term" value="P:cytokine-mediated signaling pathway"/>
    <property type="evidence" value="ECO:0007669"/>
    <property type="project" value="TreeGrafter"/>
</dbReference>
<keyword evidence="10" id="KW-0472">Membrane</keyword>
<dbReference type="InterPro" id="IPR000299">
    <property type="entry name" value="FERM_domain"/>
</dbReference>
<dbReference type="Pfam" id="PF21990">
    <property type="entry name" value="SH2_1"/>
    <property type="match status" value="1"/>
</dbReference>
<comment type="subcellular location">
    <subcellularLocation>
        <location evidence="1">Endomembrane system</location>
    </subcellularLocation>
</comment>
<dbReference type="InterPro" id="IPR000719">
    <property type="entry name" value="Prot_kinase_dom"/>
</dbReference>
<dbReference type="PROSITE" id="PS50011">
    <property type="entry name" value="PROTEIN_KINASE_DOM"/>
    <property type="match status" value="2"/>
</dbReference>
<evidence type="ECO:0000313" key="18">
    <source>
        <dbReference type="Proteomes" id="UP000617340"/>
    </source>
</evidence>
<dbReference type="SMART" id="SM00295">
    <property type="entry name" value="B41"/>
    <property type="match status" value="1"/>
</dbReference>
<dbReference type="InterPro" id="IPR011009">
    <property type="entry name" value="Kinase-like_dom_sf"/>
</dbReference>
<reference evidence="17" key="1">
    <citation type="journal article" date="2020" name="G3 (Bethesda)">
        <title>High-Quality Assemblies for Three Invasive Social Wasps from the &lt;i&gt;Vespula&lt;/i&gt; Genus.</title>
        <authorList>
            <person name="Harrop T.W.R."/>
            <person name="Guhlin J."/>
            <person name="McLaughlin G.M."/>
            <person name="Permina E."/>
            <person name="Stockwell P."/>
            <person name="Gilligan J."/>
            <person name="Le Lec M.F."/>
            <person name="Gruber M.A.M."/>
            <person name="Quinn O."/>
            <person name="Lovegrove M."/>
            <person name="Duncan E.J."/>
            <person name="Remnant E.J."/>
            <person name="Van Eeckhoven J."/>
            <person name="Graham B."/>
            <person name="Knapp R.A."/>
            <person name="Langford K.W."/>
            <person name="Kronenberg Z."/>
            <person name="Press M.O."/>
            <person name="Eacker S.M."/>
            <person name="Wilson-Rankin E.E."/>
            <person name="Purcell J."/>
            <person name="Lester P.J."/>
            <person name="Dearden P.K."/>
        </authorList>
    </citation>
    <scope>NUCLEOTIDE SEQUENCE</scope>
    <source>
        <strain evidence="17">Linc-1</strain>
    </source>
</reference>
<dbReference type="PROSITE" id="PS00107">
    <property type="entry name" value="PROTEIN_KINASE_ATP"/>
    <property type="match status" value="1"/>
</dbReference>
<dbReference type="EC" id="2.7.10.2" evidence="2"/>
<dbReference type="SUPFAM" id="SSF56112">
    <property type="entry name" value="Protein kinase-like (PK-like)"/>
    <property type="match status" value="2"/>
</dbReference>
<name>A0A834JHK2_VESGE</name>
<evidence type="ECO:0000256" key="5">
    <source>
        <dbReference type="ARBA" id="ARBA00022737"/>
    </source>
</evidence>
<dbReference type="GO" id="GO:0005126">
    <property type="term" value="F:cytokine receptor binding"/>
    <property type="evidence" value="ECO:0007669"/>
    <property type="project" value="TreeGrafter"/>
</dbReference>
<comment type="catalytic activity">
    <reaction evidence="12">
        <text>L-tyrosyl-[protein] + ATP = O-phospho-L-tyrosyl-[protein] + ADP + H(+)</text>
        <dbReference type="Rhea" id="RHEA:10596"/>
        <dbReference type="Rhea" id="RHEA-COMP:10136"/>
        <dbReference type="Rhea" id="RHEA-COMP:20101"/>
        <dbReference type="ChEBI" id="CHEBI:15378"/>
        <dbReference type="ChEBI" id="CHEBI:30616"/>
        <dbReference type="ChEBI" id="CHEBI:46858"/>
        <dbReference type="ChEBI" id="CHEBI:61978"/>
        <dbReference type="ChEBI" id="CHEBI:456216"/>
        <dbReference type="EC" id="2.7.10.1"/>
    </reaction>
</comment>
<keyword evidence="3" id="KW-0597">Phosphoprotein</keyword>
<dbReference type="Pfam" id="PF18379">
    <property type="entry name" value="FERM_F1"/>
    <property type="match status" value="1"/>
</dbReference>
<sequence length="1161" mass="132465">MDINRLVIISVVTDEKELNISYTVGWSIEDLCIKICKIFGIGPVARHLFALRNHATKLWYPANYKLENKEKSKFDFRLRFKPASLQTLKRIDERAYDYYFQQARSDVMENKVPDIVYERHKRELIGLGVSDMYRVMLEKRIPREIVESEYKKYIPKECIKRHAFFIKKPIHNALGRISGHDASYVKEQYLKQFECMAPNYPYEEYKALMDKGIPNPPSKVVLRVNVDEVKYCETESGAWNQLCAIEDLCFISIRQDNTVEVSRKNGIPSYLKFPTSNLLMSFVSALDGYYRLAIKWTFNLCRDVTTPSLERLHKLKCHGPVGREFAYGKLEEKRANRPGSYILRESETEYNVYYFDSCGKDGNLMSQKIEELAVNEFVIQNNIERYKSLGHLICSFQDPESQPYLLECLPPSEYDKSPLLICAPENVGNEVAADEEIVASLLESGPRCVPRDQLQIYKVFSKSSESLNVQQPATRLHRAMWRVTKGKKLEVAIKILKEEEWCSTKEFLELAGKWGQLRSGALVRLYGLTVTPAIGMLLELVRLGPLDAYLRSTSPQTIKTVDMVEAAACLANALWHLEENGVIHGNIRCKKLLVHAHTDNSFIVKLADPGLFIYTDKDVHWLPPEFYSNPEIAKCNFQTDIWAVSTTVWQIFSRGAEPPTYHDLNIVKKYYESGKRLPIPSSCPAEVYKLMLECWGESNGIRKQPQAIMRDINQILYQVYNSRRTHAYATAFPKLFSDSDHIHEDDSDTIDDKSINSESHASSLITDRTSLPWDDIDDNTKELININESYTGSAEELSNYLSWLKSTARDIESCNDRTMAGVINCSDRTTHALRITHDGSIGDVSIVNNNCSSVSDDGTRMQNIFELNADCYIILQGRIGQGFYGEVYKGILERDGGKDIEPQQVAVKKLKTRALEADLRDFEREISIMKTLKHPNVVEILGVISEPEVCLVMEFVKHGSLQSYLALHRQTLTHKKLLGFALDIATGMDYLGHKSIVHRDLAARNILVADESKVKISDFGLAQVTGKNDYYILQTNRDLPIKWYAPESLRDGKFSPRSDVWSFGVTMYETFGLGKDPKLPGVGSDVRDKSANEISDSEIGIEEGSAELLAALERGSRLPCPPTCPQQIYVKLMYPCWHLHSHKRPDFASLCRDIRELLNHY</sequence>
<evidence type="ECO:0000256" key="14">
    <source>
        <dbReference type="PROSITE-ProRule" id="PRU10141"/>
    </source>
</evidence>
<feature type="binding site" evidence="14">
    <location>
        <position position="909"/>
    </location>
    <ligand>
        <name>ATP</name>
        <dbReference type="ChEBI" id="CHEBI:30616"/>
    </ligand>
</feature>
<protein>
    <recommendedName>
        <fullName evidence="2">non-specific protein-tyrosine kinase</fullName>
        <ecNumber evidence="2">2.7.10.2</ecNumber>
    </recommendedName>
</protein>
<dbReference type="PANTHER" id="PTHR45807">
    <property type="entry name" value="TYROSINE-PROTEIN KINASE HOPSCOTCH"/>
    <property type="match status" value="1"/>
</dbReference>
<keyword evidence="18" id="KW-1185">Reference proteome</keyword>
<evidence type="ECO:0000256" key="6">
    <source>
        <dbReference type="ARBA" id="ARBA00022741"/>
    </source>
</evidence>
<dbReference type="InterPro" id="IPR020635">
    <property type="entry name" value="Tyr_kinase_cat_dom"/>
</dbReference>
<dbReference type="PROSITE" id="PS50057">
    <property type="entry name" value="FERM_3"/>
    <property type="match status" value="1"/>
</dbReference>
<dbReference type="PROSITE" id="PS00109">
    <property type="entry name" value="PROTEIN_KINASE_TYR"/>
    <property type="match status" value="1"/>
</dbReference>
<dbReference type="GO" id="GO:0035556">
    <property type="term" value="P:intracellular signal transduction"/>
    <property type="evidence" value="ECO:0007669"/>
    <property type="project" value="TreeGrafter"/>
</dbReference>
<dbReference type="GO" id="GO:0051130">
    <property type="term" value="P:positive regulation of cellular component organization"/>
    <property type="evidence" value="ECO:0007669"/>
    <property type="project" value="UniProtKB-ARBA"/>
</dbReference>
<feature type="domain" description="FERM" evidence="16">
    <location>
        <begin position="5"/>
        <end position="297"/>
    </location>
</feature>
<dbReference type="GO" id="GO:0002009">
    <property type="term" value="P:morphogenesis of an epithelium"/>
    <property type="evidence" value="ECO:0007669"/>
    <property type="project" value="UniProtKB-ARBA"/>
</dbReference>
<keyword evidence="8 14" id="KW-0067">ATP-binding</keyword>
<dbReference type="Proteomes" id="UP000617340">
    <property type="component" value="Unassembled WGS sequence"/>
</dbReference>
<accession>A0A834JHK2</accession>
<evidence type="ECO:0000256" key="2">
    <source>
        <dbReference type="ARBA" id="ARBA00011903"/>
    </source>
</evidence>
<evidence type="ECO:0000256" key="4">
    <source>
        <dbReference type="ARBA" id="ARBA00022679"/>
    </source>
</evidence>
<dbReference type="PANTHER" id="PTHR45807:SF7">
    <property type="entry name" value="TYROSINE-PROTEIN KINASE HOPSCOTCH"/>
    <property type="match status" value="1"/>
</dbReference>
<evidence type="ECO:0000256" key="12">
    <source>
        <dbReference type="ARBA" id="ARBA00051243"/>
    </source>
</evidence>
<evidence type="ECO:0000256" key="10">
    <source>
        <dbReference type="ARBA" id="ARBA00023136"/>
    </source>
</evidence>
<evidence type="ECO:0000259" key="15">
    <source>
        <dbReference type="PROSITE" id="PS50011"/>
    </source>
</evidence>
<dbReference type="Pfam" id="PF07714">
    <property type="entry name" value="PK_Tyr_Ser-Thr"/>
    <property type="match status" value="2"/>
</dbReference>
<dbReference type="GO" id="GO:0012505">
    <property type="term" value="C:endomembrane system"/>
    <property type="evidence" value="ECO:0007669"/>
    <property type="project" value="UniProtKB-SubCell"/>
</dbReference>
<keyword evidence="6 14" id="KW-0547">Nucleotide-binding</keyword>
<evidence type="ECO:0000256" key="13">
    <source>
        <dbReference type="ARBA" id="ARBA00051245"/>
    </source>
</evidence>
<organism evidence="17 18">
    <name type="scientific">Vespula germanica</name>
    <name type="common">German yellow jacket</name>
    <name type="synonym">Paravespula germanica</name>
    <dbReference type="NCBI Taxonomy" id="30212"/>
    <lineage>
        <taxon>Eukaryota</taxon>
        <taxon>Metazoa</taxon>
        <taxon>Ecdysozoa</taxon>
        <taxon>Arthropoda</taxon>
        <taxon>Hexapoda</taxon>
        <taxon>Insecta</taxon>
        <taxon>Pterygota</taxon>
        <taxon>Neoptera</taxon>
        <taxon>Endopterygota</taxon>
        <taxon>Hymenoptera</taxon>
        <taxon>Apocrita</taxon>
        <taxon>Aculeata</taxon>
        <taxon>Vespoidea</taxon>
        <taxon>Vespidae</taxon>
        <taxon>Vespinae</taxon>
        <taxon>Vespula</taxon>
    </lineage>
</organism>
<keyword evidence="7" id="KW-0418">Kinase</keyword>
<dbReference type="PRINTS" id="PR00109">
    <property type="entry name" value="TYRKINASE"/>
</dbReference>
<dbReference type="InterPro" id="IPR051286">
    <property type="entry name" value="JAK"/>
</dbReference>
<dbReference type="AlphaFoldDB" id="A0A834JHK2"/>
<dbReference type="CDD" id="cd14473">
    <property type="entry name" value="FERM_B-lobe"/>
    <property type="match status" value="1"/>
</dbReference>
<dbReference type="InterPro" id="IPR036860">
    <property type="entry name" value="SH2_dom_sf"/>
</dbReference>
<keyword evidence="4" id="KW-0808">Transferase</keyword>
<dbReference type="SMART" id="SM00219">
    <property type="entry name" value="TyrKc"/>
    <property type="match status" value="2"/>
</dbReference>
<evidence type="ECO:0000256" key="7">
    <source>
        <dbReference type="ARBA" id="ARBA00022777"/>
    </source>
</evidence>
<feature type="domain" description="Protein kinase" evidence="15">
    <location>
        <begin position="873"/>
        <end position="1158"/>
    </location>
</feature>
<evidence type="ECO:0000256" key="8">
    <source>
        <dbReference type="ARBA" id="ARBA00022840"/>
    </source>
</evidence>
<dbReference type="GO" id="GO:0009887">
    <property type="term" value="P:animal organ morphogenesis"/>
    <property type="evidence" value="ECO:0007669"/>
    <property type="project" value="UniProtKB-ARBA"/>
</dbReference>
<dbReference type="InterPro" id="IPR041155">
    <property type="entry name" value="FERM_F1"/>
</dbReference>
<gene>
    <name evidence="17" type="ORF">HZH68_012959</name>
</gene>
<dbReference type="GO" id="GO:0007259">
    <property type="term" value="P:cell surface receptor signaling pathway via JAK-STAT"/>
    <property type="evidence" value="ECO:0007669"/>
    <property type="project" value="TreeGrafter"/>
</dbReference>
<keyword evidence="5" id="KW-0677">Repeat</keyword>
<dbReference type="GO" id="GO:0004715">
    <property type="term" value="F:non-membrane spanning protein tyrosine kinase activity"/>
    <property type="evidence" value="ECO:0007669"/>
    <property type="project" value="UniProtKB-EC"/>
</dbReference>
<evidence type="ECO:0000256" key="9">
    <source>
        <dbReference type="ARBA" id="ARBA00022999"/>
    </source>
</evidence>
<dbReference type="FunFam" id="1.10.510.10:FF:001512">
    <property type="entry name" value="Receptor tyrosine-protein kinase erbB-2"/>
    <property type="match status" value="1"/>
</dbReference>